<evidence type="ECO:0000259" key="13">
    <source>
        <dbReference type="SMART" id="SM00663"/>
    </source>
</evidence>
<dbReference type="PANTHER" id="PTHR19376">
    <property type="entry name" value="DNA-DIRECTED RNA POLYMERASE"/>
    <property type="match status" value="1"/>
</dbReference>
<dbReference type="InterPro" id="IPR045867">
    <property type="entry name" value="DNA-dir_RpoC_beta_prime"/>
</dbReference>
<evidence type="ECO:0000256" key="1">
    <source>
        <dbReference type="ARBA" id="ARBA00004286"/>
    </source>
</evidence>
<evidence type="ECO:0000256" key="12">
    <source>
        <dbReference type="ARBA" id="ARBA00073930"/>
    </source>
</evidence>
<keyword evidence="6" id="KW-0240">DNA-directed RNA polymerase</keyword>
<comment type="subcellular location">
    <subcellularLocation>
        <location evidence="1">Chromosome</location>
    </subcellularLocation>
</comment>
<evidence type="ECO:0000256" key="6">
    <source>
        <dbReference type="ARBA" id="ARBA00022478"/>
    </source>
</evidence>
<gene>
    <name evidence="14" type="ORF">rCG_34901</name>
</gene>
<dbReference type="GO" id="GO:0000428">
    <property type="term" value="C:DNA-directed RNA polymerase complex"/>
    <property type="evidence" value="ECO:0007669"/>
    <property type="project" value="UniProtKB-KW"/>
</dbReference>
<evidence type="ECO:0000256" key="5">
    <source>
        <dbReference type="ARBA" id="ARBA00022454"/>
    </source>
</evidence>
<feature type="domain" description="RNA polymerase N-terminal" evidence="13">
    <location>
        <begin position="1"/>
        <end position="221"/>
    </location>
</feature>
<keyword evidence="7" id="KW-0597">Phosphoprotein</keyword>
<dbReference type="EMBL" id="CH473948">
    <property type="protein sequence ID" value="EDM04891.1"/>
    <property type="molecule type" value="Genomic_DNA"/>
</dbReference>
<dbReference type="InterPro" id="IPR042102">
    <property type="entry name" value="RNA_pol_Rpb1_3_sf"/>
</dbReference>
<keyword evidence="9" id="KW-0548">Nucleotidyltransferase</keyword>
<evidence type="ECO:0000256" key="9">
    <source>
        <dbReference type="ARBA" id="ARBA00022695"/>
    </source>
</evidence>
<dbReference type="Pfam" id="PF04983">
    <property type="entry name" value="RNA_pol_Rpb1_3"/>
    <property type="match status" value="1"/>
</dbReference>
<dbReference type="GO" id="GO:0006351">
    <property type="term" value="P:DNA-templated transcription"/>
    <property type="evidence" value="ECO:0007669"/>
    <property type="project" value="InterPro"/>
</dbReference>
<dbReference type="InterPro" id="IPR006592">
    <property type="entry name" value="RNA_pol_N"/>
</dbReference>
<dbReference type="EC" id="2.7.7.6" evidence="3"/>
<evidence type="ECO:0000256" key="2">
    <source>
        <dbReference type="ARBA" id="ARBA00006460"/>
    </source>
</evidence>
<dbReference type="Gene3D" id="3.30.1490.180">
    <property type="entry name" value="RNA polymerase ii"/>
    <property type="match status" value="1"/>
</dbReference>
<evidence type="ECO:0000256" key="8">
    <source>
        <dbReference type="ARBA" id="ARBA00022679"/>
    </source>
</evidence>
<dbReference type="SUPFAM" id="SSF64484">
    <property type="entry name" value="beta and beta-prime subunits of DNA dependent RNA-polymerase"/>
    <property type="match status" value="1"/>
</dbReference>
<keyword evidence="5" id="KW-0158">Chromosome</keyword>
<evidence type="ECO:0000256" key="10">
    <source>
        <dbReference type="ARBA" id="ARBA00022737"/>
    </source>
</evidence>
<evidence type="ECO:0000256" key="7">
    <source>
        <dbReference type="ARBA" id="ARBA00022553"/>
    </source>
</evidence>
<evidence type="ECO:0000256" key="3">
    <source>
        <dbReference type="ARBA" id="ARBA00012418"/>
    </source>
</evidence>
<accession>A6HFT6</accession>
<dbReference type="FunFam" id="2.40.40.20:FF:000019">
    <property type="entry name" value="DNA-directed RNA polymerase II subunit RPB1"/>
    <property type="match status" value="1"/>
</dbReference>
<keyword evidence="8" id="KW-0808">Transferase</keyword>
<dbReference type="GO" id="GO:0003677">
    <property type="term" value="F:DNA binding"/>
    <property type="evidence" value="ECO:0007669"/>
    <property type="project" value="InterPro"/>
</dbReference>
<dbReference type="Gene3D" id="1.10.274.100">
    <property type="entry name" value="RNA polymerase Rpb1, domain 3"/>
    <property type="match status" value="1"/>
</dbReference>
<organism evidence="14 15">
    <name type="scientific">Rattus norvegicus</name>
    <name type="common">Rat</name>
    <dbReference type="NCBI Taxonomy" id="10116"/>
    <lineage>
        <taxon>Eukaryota</taxon>
        <taxon>Metazoa</taxon>
        <taxon>Chordata</taxon>
        <taxon>Craniata</taxon>
        <taxon>Vertebrata</taxon>
        <taxon>Euteleostomi</taxon>
        <taxon>Mammalia</taxon>
        <taxon>Eutheria</taxon>
        <taxon>Euarchontoglires</taxon>
        <taxon>Glires</taxon>
        <taxon>Rodentia</taxon>
        <taxon>Myomorpha</taxon>
        <taxon>Muroidea</taxon>
        <taxon>Muridae</taxon>
        <taxon>Murinae</taxon>
        <taxon>Rattus</taxon>
    </lineage>
</organism>
<evidence type="ECO:0000313" key="14">
    <source>
        <dbReference type="EMBL" id="EDM04891.1"/>
    </source>
</evidence>
<sequence length="244" mass="27950">MQKSGRPLKSLKQRLKGKEGRVRGNLMGKRVDFSARTVITPDPNLSIDQVGVPRSIAANMTFAEIVTPFNIDRLQELVRRGNSQYPGAKYIIRDNGDRIDLRFHPKPSDLHLQTGYKVERHMCDGDIVIFNRQPTLHKMSMMGHRVRILPWSTFRLNLSVTTPYNADFDGDEMNLHLPQSLETRAEIQELAMVPRMIVTPQSNRPVMGIVQDTLTAVRKFTKRDVFLERVCDPNGSWSWVGKRV</sequence>
<keyword evidence="10" id="KW-0677">Repeat</keyword>
<keyword evidence="11" id="KW-0804">Transcription</keyword>
<protein>
    <recommendedName>
        <fullName evidence="4">DNA-directed RNA polymerase II subunit RPB1</fullName>
        <ecNumber evidence="3">2.7.7.6</ecNumber>
    </recommendedName>
    <alternativeName>
        <fullName evidence="12">DNA-directed RNA polymerase II subunit rpb1</fullName>
    </alternativeName>
</protein>
<dbReference type="Pfam" id="PF00623">
    <property type="entry name" value="RNA_pol_Rpb1_2"/>
    <property type="match status" value="1"/>
</dbReference>
<dbReference type="GO" id="GO:0003899">
    <property type="term" value="F:DNA-directed RNA polymerase activity"/>
    <property type="evidence" value="ECO:0007669"/>
    <property type="project" value="UniProtKB-EC"/>
</dbReference>
<dbReference type="AlphaFoldDB" id="A6HFT6"/>
<evidence type="ECO:0000256" key="11">
    <source>
        <dbReference type="ARBA" id="ARBA00023163"/>
    </source>
</evidence>
<dbReference type="PANTHER" id="PTHR19376:SF37">
    <property type="entry name" value="DNA-DIRECTED RNA POLYMERASE II SUBUNIT RPB1"/>
    <property type="match status" value="1"/>
</dbReference>
<dbReference type="GO" id="GO:0031981">
    <property type="term" value="C:nuclear lumen"/>
    <property type="evidence" value="ECO:0007669"/>
    <property type="project" value="UniProtKB-ARBA"/>
</dbReference>
<comment type="similarity">
    <text evidence="2">Belongs to the RNA polymerase beta' chain family.</text>
</comment>
<reference evidence="14 15" key="1">
    <citation type="submission" date="2005-07" db="EMBL/GenBank/DDBJ databases">
        <authorList>
            <person name="Mural R.J."/>
            <person name="Li P.W."/>
            <person name="Adams M.D."/>
            <person name="Amanatides P.G."/>
            <person name="Baden-Tillson H."/>
            <person name="Barnstead M."/>
            <person name="Chin S.H."/>
            <person name="Dew I."/>
            <person name="Evans C.A."/>
            <person name="Ferriera S."/>
            <person name="Flanigan M."/>
            <person name="Fosler C."/>
            <person name="Glodek A."/>
            <person name="Gu Z."/>
            <person name="Holt R.A."/>
            <person name="Jennings D."/>
            <person name="Kraft C.L."/>
            <person name="Lu F."/>
            <person name="Nguyen T."/>
            <person name="Nusskern D.R."/>
            <person name="Pfannkoch C.M."/>
            <person name="Sitter C."/>
            <person name="Sutton G.G."/>
            <person name="Venter J.C."/>
            <person name="Wang Z."/>
            <person name="Woodage T."/>
            <person name="Zheng X.H."/>
            <person name="Zhong F."/>
        </authorList>
    </citation>
    <scope>NUCLEOTIDE SEQUENCE [LARGE SCALE GENOMIC DNA]</scope>
    <source>
        <strain>BN</strain>
        <strain evidence="15">Sprague-Dawley</strain>
    </source>
</reference>
<dbReference type="InterPro" id="IPR000722">
    <property type="entry name" value="RNA_pol_asu"/>
</dbReference>
<dbReference type="SMART" id="SM00663">
    <property type="entry name" value="RPOLA_N"/>
    <property type="match status" value="1"/>
</dbReference>
<dbReference type="InterPro" id="IPR007066">
    <property type="entry name" value="RNA_pol_Rpb1_3"/>
</dbReference>
<dbReference type="Gene3D" id="2.40.40.20">
    <property type="match status" value="1"/>
</dbReference>
<dbReference type="GO" id="GO:0005694">
    <property type="term" value="C:chromosome"/>
    <property type="evidence" value="ECO:0007669"/>
    <property type="project" value="UniProtKB-SubCell"/>
</dbReference>
<proteinExistence type="inferred from homology"/>
<dbReference type="FunFam" id="3.30.1490.180:FF:000001">
    <property type="entry name" value="DNA-directed RNA polymerase subunit"/>
    <property type="match status" value="1"/>
</dbReference>
<evidence type="ECO:0000313" key="15">
    <source>
        <dbReference type="Proteomes" id="UP000234681"/>
    </source>
</evidence>
<dbReference type="Proteomes" id="UP000234681">
    <property type="component" value="Chromosome 10"/>
</dbReference>
<name>A6HFT6_RAT</name>
<evidence type="ECO:0000256" key="4">
    <source>
        <dbReference type="ARBA" id="ARBA00016625"/>
    </source>
</evidence>